<feature type="transmembrane region" description="Helical" evidence="5">
    <location>
        <begin position="305"/>
        <end position="323"/>
    </location>
</feature>
<proteinExistence type="predicted"/>
<organism evidence="7 8">
    <name type="scientific">Rhodotorula mucilaginosa</name>
    <name type="common">Yeast</name>
    <name type="synonym">Rhodotorula rubra</name>
    <dbReference type="NCBI Taxonomy" id="5537"/>
    <lineage>
        <taxon>Eukaryota</taxon>
        <taxon>Fungi</taxon>
        <taxon>Dikarya</taxon>
        <taxon>Basidiomycota</taxon>
        <taxon>Pucciniomycotina</taxon>
        <taxon>Microbotryomycetes</taxon>
        <taxon>Sporidiobolales</taxon>
        <taxon>Sporidiobolaceae</taxon>
        <taxon>Rhodotorula</taxon>
    </lineage>
</organism>
<dbReference type="AlphaFoldDB" id="A0A9P7B7K8"/>
<dbReference type="InterPro" id="IPR004853">
    <property type="entry name" value="Sugar_P_trans_dom"/>
</dbReference>
<evidence type="ECO:0000256" key="4">
    <source>
        <dbReference type="ARBA" id="ARBA00023136"/>
    </source>
</evidence>
<keyword evidence="2 5" id="KW-0812">Transmembrane</keyword>
<evidence type="ECO:0000259" key="6">
    <source>
        <dbReference type="Pfam" id="PF03151"/>
    </source>
</evidence>
<dbReference type="Pfam" id="PF03151">
    <property type="entry name" value="TPT"/>
    <property type="match status" value="1"/>
</dbReference>
<accession>A0A9P7B7K8</accession>
<feature type="transmembrane region" description="Helical" evidence="5">
    <location>
        <begin position="226"/>
        <end position="245"/>
    </location>
</feature>
<dbReference type="Proteomes" id="UP000777482">
    <property type="component" value="Unassembled WGS sequence"/>
</dbReference>
<evidence type="ECO:0000256" key="1">
    <source>
        <dbReference type="ARBA" id="ARBA00004141"/>
    </source>
</evidence>
<evidence type="ECO:0000256" key="2">
    <source>
        <dbReference type="ARBA" id="ARBA00022692"/>
    </source>
</evidence>
<feature type="transmembrane region" description="Helical" evidence="5">
    <location>
        <begin position="177"/>
        <end position="195"/>
    </location>
</feature>
<comment type="caution">
    <text evidence="7">The sequence shown here is derived from an EMBL/GenBank/DDBJ whole genome shotgun (WGS) entry which is preliminary data.</text>
</comment>
<name>A0A9P7B7K8_RHOMI</name>
<evidence type="ECO:0000256" key="5">
    <source>
        <dbReference type="SAM" id="Phobius"/>
    </source>
</evidence>
<keyword evidence="3 5" id="KW-1133">Transmembrane helix</keyword>
<feature type="domain" description="Sugar phosphate transporter" evidence="6">
    <location>
        <begin position="171"/>
        <end position="406"/>
    </location>
</feature>
<reference evidence="7 8" key="1">
    <citation type="submission" date="2020-11" db="EMBL/GenBank/DDBJ databases">
        <title>Kefir isolates.</title>
        <authorList>
            <person name="Marcisauskas S."/>
            <person name="Kim Y."/>
            <person name="Blasche S."/>
        </authorList>
    </citation>
    <scope>NUCLEOTIDE SEQUENCE [LARGE SCALE GENOMIC DNA]</scope>
    <source>
        <strain evidence="7 8">KR</strain>
    </source>
</reference>
<keyword evidence="4 5" id="KW-0472">Membrane</keyword>
<dbReference type="GO" id="GO:0016020">
    <property type="term" value="C:membrane"/>
    <property type="evidence" value="ECO:0007669"/>
    <property type="project" value="UniProtKB-SubCell"/>
</dbReference>
<feature type="transmembrane region" description="Helical" evidence="5">
    <location>
        <begin position="62"/>
        <end position="83"/>
    </location>
</feature>
<dbReference type="InterPro" id="IPR050186">
    <property type="entry name" value="TPT_transporter"/>
</dbReference>
<feature type="transmembrane region" description="Helical" evidence="5">
    <location>
        <begin position="344"/>
        <end position="368"/>
    </location>
</feature>
<evidence type="ECO:0000256" key="3">
    <source>
        <dbReference type="ARBA" id="ARBA00022989"/>
    </source>
</evidence>
<dbReference type="OrthoDB" id="6418713at2759"/>
<gene>
    <name evidence="7" type="ORF">C6P46_003242</name>
</gene>
<sequence>MAVPVQQLPVRLGDDDASEGEHDSRSSFTIAIPSESTITASERGLPPKATRSWIPKQRRTPILVLAWIALSSSVILNNRYILIDKGFDFPITLTTIHLLFQTIATRVLHRYTQLISGPNPERAEYVPVASSEATEMMEDDSRISHDSFERHSEPSYGPQEWKRYSVEMDRQTWAKRIVPIAVLFSLSLVLSNWAYLYCSVAFIHILKSFAPVAILLAAFAFRTKALLLLGIVIVISTGVGIASYGQVDFSRIGFAIQMTAIVVEATRVTLIQIILAPPPAPKQGEVAPAPLAPALATGMSPLKSLYFFAPAGLAVNLVFLVAIEGLPALRALPRLGVFQIIGNASLTFALNLSSIMLIGISAMVIGFAKIFKDVLMVILPVALLGESLSALQFGGYAIATAGLAAYKVFG</sequence>
<evidence type="ECO:0000313" key="7">
    <source>
        <dbReference type="EMBL" id="KAG0662502.1"/>
    </source>
</evidence>
<dbReference type="EMBL" id="PUHQ01000026">
    <property type="protein sequence ID" value="KAG0662502.1"/>
    <property type="molecule type" value="Genomic_DNA"/>
</dbReference>
<dbReference type="PANTHER" id="PTHR11132">
    <property type="entry name" value="SOLUTE CARRIER FAMILY 35"/>
    <property type="match status" value="1"/>
</dbReference>
<protein>
    <recommendedName>
        <fullName evidence="6">Sugar phosphate transporter domain-containing protein</fullName>
    </recommendedName>
</protein>
<evidence type="ECO:0000313" key="8">
    <source>
        <dbReference type="Proteomes" id="UP000777482"/>
    </source>
</evidence>
<feature type="transmembrane region" description="Helical" evidence="5">
    <location>
        <begin position="201"/>
        <end position="219"/>
    </location>
</feature>
<keyword evidence="8" id="KW-1185">Reference proteome</keyword>
<comment type="subcellular location">
    <subcellularLocation>
        <location evidence="1">Membrane</location>
        <topology evidence="1">Multi-pass membrane protein</topology>
    </subcellularLocation>
</comment>